<keyword evidence="3" id="KW-1185">Reference proteome</keyword>
<gene>
    <name evidence="2" type="ORF">ODALV1_LOCUS30959</name>
</gene>
<evidence type="ECO:0000313" key="2">
    <source>
        <dbReference type="EMBL" id="CAL8146862.1"/>
    </source>
</evidence>
<reference evidence="2 3" key="1">
    <citation type="submission" date="2024-08" db="EMBL/GenBank/DDBJ databases">
        <authorList>
            <person name="Cucini C."/>
            <person name="Frati F."/>
        </authorList>
    </citation>
    <scope>NUCLEOTIDE SEQUENCE [LARGE SCALE GENOMIC DNA]</scope>
</reference>
<dbReference type="EMBL" id="CAXLJM020000164">
    <property type="protein sequence ID" value="CAL8146862.1"/>
    <property type="molecule type" value="Genomic_DNA"/>
</dbReference>
<organism evidence="2 3">
    <name type="scientific">Orchesella dallaii</name>
    <dbReference type="NCBI Taxonomy" id="48710"/>
    <lineage>
        <taxon>Eukaryota</taxon>
        <taxon>Metazoa</taxon>
        <taxon>Ecdysozoa</taxon>
        <taxon>Arthropoda</taxon>
        <taxon>Hexapoda</taxon>
        <taxon>Collembola</taxon>
        <taxon>Entomobryomorpha</taxon>
        <taxon>Entomobryoidea</taxon>
        <taxon>Orchesellidae</taxon>
        <taxon>Orchesellinae</taxon>
        <taxon>Orchesella</taxon>
    </lineage>
</organism>
<evidence type="ECO:0000313" key="3">
    <source>
        <dbReference type="Proteomes" id="UP001642540"/>
    </source>
</evidence>
<protein>
    <submittedName>
        <fullName evidence="2">Uncharacterized protein</fullName>
    </submittedName>
</protein>
<feature type="chain" id="PRO_5045748479" evidence="1">
    <location>
        <begin position="23"/>
        <end position="139"/>
    </location>
</feature>
<sequence length="139" mass="15837">MNPNIWLLAAITCIPYLKICQATFIGSALNPSISLENTTTQSLMGSWSTKIGNVSAPAVSRTLTRFRRRTCHALEPPGSRCGNDCHCHRHRYCTPYGWCHERQRNGRRVLVRRPKINGLPITLQNNRTKSFQPKKYSQI</sequence>
<feature type="signal peptide" evidence="1">
    <location>
        <begin position="1"/>
        <end position="22"/>
    </location>
</feature>
<comment type="caution">
    <text evidence="2">The sequence shown here is derived from an EMBL/GenBank/DDBJ whole genome shotgun (WGS) entry which is preliminary data.</text>
</comment>
<dbReference type="Proteomes" id="UP001642540">
    <property type="component" value="Unassembled WGS sequence"/>
</dbReference>
<proteinExistence type="predicted"/>
<accession>A0ABP1S8F1</accession>
<name>A0ABP1S8F1_9HEXA</name>
<keyword evidence="1" id="KW-0732">Signal</keyword>
<evidence type="ECO:0000256" key="1">
    <source>
        <dbReference type="SAM" id="SignalP"/>
    </source>
</evidence>